<reference evidence="2 3" key="1">
    <citation type="journal article" date="2012" name="Genome Biol.">
        <title>Genome and low-iron response of an oceanic diatom adapted to chronic iron limitation.</title>
        <authorList>
            <person name="Lommer M."/>
            <person name="Specht M."/>
            <person name="Roy A.S."/>
            <person name="Kraemer L."/>
            <person name="Andreson R."/>
            <person name="Gutowska M.A."/>
            <person name="Wolf J."/>
            <person name="Bergner S.V."/>
            <person name="Schilhabel M.B."/>
            <person name="Klostermeier U.C."/>
            <person name="Beiko R.G."/>
            <person name="Rosenstiel P."/>
            <person name="Hippler M."/>
            <person name="Laroche J."/>
        </authorList>
    </citation>
    <scope>NUCLEOTIDE SEQUENCE [LARGE SCALE GENOMIC DNA]</scope>
    <source>
        <strain evidence="2 3">CCMP1005</strain>
    </source>
</reference>
<organism evidence="2 3">
    <name type="scientific">Thalassiosira oceanica</name>
    <name type="common">Marine diatom</name>
    <dbReference type="NCBI Taxonomy" id="159749"/>
    <lineage>
        <taxon>Eukaryota</taxon>
        <taxon>Sar</taxon>
        <taxon>Stramenopiles</taxon>
        <taxon>Ochrophyta</taxon>
        <taxon>Bacillariophyta</taxon>
        <taxon>Coscinodiscophyceae</taxon>
        <taxon>Thalassiosirophycidae</taxon>
        <taxon>Thalassiosirales</taxon>
        <taxon>Thalassiosiraceae</taxon>
        <taxon>Thalassiosira</taxon>
    </lineage>
</organism>
<evidence type="ECO:0000256" key="1">
    <source>
        <dbReference type="SAM" id="MobiDB-lite"/>
    </source>
</evidence>
<keyword evidence="3" id="KW-1185">Reference proteome</keyword>
<comment type="caution">
    <text evidence="2">The sequence shown here is derived from an EMBL/GenBank/DDBJ whole genome shotgun (WGS) entry which is preliminary data.</text>
</comment>
<dbReference type="Proteomes" id="UP000266841">
    <property type="component" value="Unassembled WGS sequence"/>
</dbReference>
<sequence>PPVSVRSRAVVLRFFPVLVLRFRPSASSSASLCLPLIAGLGAPRGGFREVVFCAAPSFRIRGVGTASPPRAIGAIDAPKVRSLYRFRPTQVRASENRANRASKWAPSRRSKPRGHINAKKPPAGAHLRRGEGAQPRAWSRPVLVRSPDLLLSTARPYPTNGQRAFALRCQAEKVRTSREELDYGWCHSHTSLWYEKLKQISVPNQPLDSADHDRPRAVLSRFLCMPCFPLPLASTSSQTPTSCIHHGFVPPFLFVFHSPL</sequence>
<evidence type="ECO:0000313" key="3">
    <source>
        <dbReference type="Proteomes" id="UP000266841"/>
    </source>
</evidence>
<accession>K0R0Z0</accession>
<evidence type="ECO:0000313" key="2">
    <source>
        <dbReference type="EMBL" id="EJK45410.1"/>
    </source>
</evidence>
<name>K0R0Z0_THAOC</name>
<gene>
    <name evidence="2" type="ORF">THAOC_35975</name>
</gene>
<feature type="compositionally biased region" description="Basic residues" evidence="1">
    <location>
        <begin position="106"/>
        <end position="118"/>
    </location>
</feature>
<dbReference type="EMBL" id="AGNL01048540">
    <property type="protein sequence ID" value="EJK45410.1"/>
    <property type="molecule type" value="Genomic_DNA"/>
</dbReference>
<feature type="region of interest" description="Disordered" evidence="1">
    <location>
        <begin position="95"/>
        <end position="134"/>
    </location>
</feature>
<protein>
    <submittedName>
        <fullName evidence="2">Uncharacterized protein</fullName>
    </submittedName>
</protein>
<dbReference type="AlphaFoldDB" id="K0R0Z0"/>
<feature type="non-terminal residue" evidence="2">
    <location>
        <position position="1"/>
    </location>
</feature>
<proteinExistence type="predicted"/>